<accession>A0ABZ3C8K8</accession>
<protein>
    <recommendedName>
        <fullName evidence="4">Poxvirus protein I5</fullName>
    </recommendedName>
</protein>
<evidence type="ECO:0000313" key="2">
    <source>
        <dbReference type="EMBL" id="WZW99114.1"/>
    </source>
</evidence>
<sequence>MAGPRDAHGDDEATRARRWQLPDWSVIGSLVVVSLLSFGAFFTGVGWLAGLASGVAQVRRTVSGRSHTVGDFASGALAAVRGNWLVALGGLAVAALLYMNVVWLTGGFVPGGTLVLAVVIAIAAVVWVVLVRAAALWSHGSGEMAGGVRWGQLVRRAAQLTVDDLPGTAGLFAALALTVGFVWVFPPIFILVPGLWVLAVTVVESRRLGA</sequence>
<organism evidence="2 3">
    <name type="scientific">Propioniciclava soli</name>
    <dbReference type="NCBI Taxonomy" id="2775081"/>
    <lineage>
        <taxon>Bacteria</taxon>
        <taxon>Bacillati</taxon>
        <taxon>Actinomycetota</taxon>
        <taxon>Actinomycetes</taxon>
        <taxon>Propionibacteriales</taxon>
        <taxon>Propionibacteriaceae</taxon>
        <taxon>Propioniciclava</taxon>
    </lineage>
</organism>
<dbReference type="RefSeq" id="WP_342372910.1">
    <property type="nucleotide sequence ID" value="NZ_CP115965.1"/>
</dbReference>
<evidence type="ECO:0000256" key="1">
    <source>
        <dbReference type="SAM" id="Phobius"/>
    </source>
</evidence>
<keyword evidence="1" id="KW-0812">Transmembrane</keyword>
<feature type="transmembrane region" description="Helical" evidence="1">
    <location>
        <begin position="114"/>
        <end position="135"/>
    </location>
</feature>
<gene>
    <name evidence="2" type="ORF">PCC79_02595</name>
</gene>
<dbReference type="Proteomes" id="UP001434337">
    <property type="component" value="Chromosome"/>
</dbReference>
<keyword evidence="1" id="KW-1133">Transmembrane helix</keyword>
<evidence type="ECO:0000313" key="3">
    <source>
        <dbReference type="Proteomes" id="UP001434337"/>
    </source>
</evidence>
<feature type="transmembrane region" description="Helical" evidence="1">
    <location>
        <begin position="24"/>
        <end position="49"/>
    </location>
</feature>
<feature type="transmembrane region" description="Helical" evidence="1">
    <location>
        <begin position="170"/>
        <end position="203"/>
    </location>
</feature>
<name>A0ABZ3C8K8_9ACTN</name>
<evidence type="ECO:0008006" key="4">
    <source>
        <dbReference type="Google" id="ProtNLM"/>
    </source>
</evidence>
<dbReference type="EMBL" id="CP115965">
    <property type="protein sequence ID" value="WZW99114.1"/>
    <property type="molecule type" value="Genomic_DNA"/>
</dbReference>
<keyword evidence="3" id="KW-1185">Reference proteome</keyword>
<feature type="transmembrane region" description="Helical" evidence="1">
    <location>
        <begin position="84"/>
        <end position="102"/>
    </location>
</feature>
<reference evidence="2 3" key="1">
    <citation type="journal article" date="2023" name="Environ Microbiome">
        <title>A coral-associated actinobacterium mitigates coral bleaching under heat stress.</title>
        <authorList>
            <person name="Li J."/>
            <person name="Zou Y."/>
            <person name="Li Q."/>
            <person name="Zhang J."/>
            <person name="Bourne D.G."/>
            <person name="Lyu Y."/>
            <person name="Liu C."/>
            <person name="Zhang S."/>
        </authorList>
    </citation>
    <scope>NUCLEOTIDE SEQUENCE [LARGE SCALE GENOMIC DNA]</scope>
    <source>
        <strain evidence="2 3">SCSIO 13291</strain>
    </source>
</reference>
<proteinExistence type="predicted"/>
<keyword evidence="1" id="KW-0472">Membrane</keyword>